<dbReference type="RefSeq" id="WP_108342391.1">
    <property type="nucleotide sequence ID" value="NZ_PYXZ01000001.1"/>
</dbReference>
<evidence type="ECO:0000259" key="2">
    <source>
        <dbReference type="Pfam" id="PF01408"/>
    </source>
</evidence>
<dbReference type="Gene3D" id="3.40.50.720">
    <property type="entry name" value="NAD(P)-binding Rossmann-like Domain"/>
    <property type="match status" value="1"/>
</dbReference>
<name>A0A2R7Z1T6_9ACTN</name>
<evidence type="ECO:0000313" key="4">
    <source>
        <dbReference type="EMBL" id="PUA82206.1"/>
    </source>
</evidence>
<dbReference type="GO" id="GO:0000166">
    <property type="term" value="F:nucleotide binding"/>
    <property type="evidence" value="ECO:0007669"/>
    <property type="project" value="InterPro"/>
</dbReference>
<dbReference type="Pfam" id="PF01408">
    <property type="entry name" value="GFO_IDH_MocA"/>
    <property type="match status" value="1"/>
</dbReference>
<dbReference type="PANTHER" id="PTHR43818:SF11">
    <property type="entry name" value="BCDNA.GH03377"/>
    <property type="match status" value="1"/>
</dbReference>
<evidence type="ECO:0000256" key="1">
    <source>
        <dbReference type="ARBA" id="ARBA00023002"/>
    </source>
</evidence>
<comment type="caution">
    <text evidence="4">The sequence shown here is derived from an EMBL/GenBank/DDBJ whole genome shotgun (WGS) entry which is preliminary data.</text>
</comment>
<dbReference type="InterPro" id="IPR055170">
    <property type="entry name" value="GFO_IDH_MocA-like_dom"/>
</dbReference>
<sequence>MTDRLGVAVVGYSFMGKAHSNAWRNVGAFYPDVPGVTQQVLVGRDHAQVDDAARRFGWEESATDWSEVLQRDDVHIVDICTPGHLHAEIAEAALSAGKHVLLEKPLTNTVAESERLVACATEAAGAGVVSMVGFNYRRVPALAHARDLIADGRIGEVRSVRAAYLQDWLVDADAPMTWRLRKEQAGSGALGDLGSHVVDQVQFLLGDEVTSASGRLHTFVPSRPGADGSEPVTVDDAAWATLGTRRGAVASVEVSRMAFGRKNGLTLEVYGSQGSISFGLERLNELVVDTGSGGARVLVTEPDHPYVEAWWPPGHVLGWDHTFTSQAADFLAAVAVGTQPSPGFAEGLAVQRVLGAIEDSSARDGLRVEITAH</sequence>
<dbReference type="Gene3D" id="3.30.360.10">
    <property type="entry name" value="Dihydrodipicolinate Reductase, domain 2"/>
    <property type="match status" value="1"/>
</dbReference>
<protein>
    <submittedName>
        <fullName evidence="4">Dehydrogenase</fullName>
    </submittedName>
</protein>
<dbReference type="SUPFAM" id="SSF55347">
    <property type="entry name" value="Glyceraldehyde-3-phosphate dehydrogenase-like, C-terminal domain"/>
    <property type="match status" value="1"/>
</dbReference>
<gene>
    <name evidence="4" type="ORF">C7S10_00100</name>
</gene>
<dbReference type="InterPro" id="IPR036291">
    <property type="entry name" value="NAD(P)-bd_dom_sf"/>
</dbReference>
<feature type="domain" description="GFO/IDH/MocA-like oxidoreductase" evidence="3">
    <location>
        <begin position="143"/>
        <end position="276"/>
    </location>
</feature>
<evidence type="ECO:0000259" key="3">
    <source>
        <dbReference type="Pfam" id="PF22725"/>
    </source>
</evidence>
<accession>A0A2R7Z1T6</accession>
<dbReference type="EMBL" id="PYXZ01000001">
    <property type="protein sequence ID" value="PUA82206.1"/>
    <property type="molecule type" value="Genomic_DNA"/>
</dbReference>
<dbReference type="PANTHER" id="PTHR43818">
    <property type="entry name" value="BCDNA.GH03377"/>
    <property type="match status" value="1"/>
</dbReference>
<dbReference type="Pfam" id="PF22725">
    <property type="entry name" value="GFO_IDH_MocA_C3"/>
    <property type="match status" value="1"/>
</dbReference>
<dbReference type="AlphaFoldDB" id="A0A2R7Z1T6"/>
<reference evidence="4 5" key="1">
    <citation type="submission" date="2018-03" db="EMBL/GenBank/DDBJ databases">
        <authorList>
            <person name="Keele B.F."/>
        </authorList>
    </citation>
    <scope>NUCLEOTIDE SEQUENCE [LARGE SCALE GENOMIC DNA]</scope>
    <source>
        <strain evidence="4 5">IB-3</strain>
    </source>
</reference>
<dbReference type="Proteomes" id="UP000244867">
    <property type="component" value="Unassembled WGS sequence"/>
</dbReference>
<dbReference type="SUPFAM" id="SSF51735">
    <property type="entry name" value="NAD(P)-binding Rossmann-fold domains"/>
    <property type="match status" value="1"/>
</dbReference>
<proteinExistence type="predicted"/>
<feature type="domain" description="Gfo/Idh/MocA-like oxidoreductase N-terminal" evidence="2">
    <location>
        <begin position="6"/>
        <end position="123"/>
    </location>
</feature>
<dbReference type="OrthoDB" id="9792085at2"/>
<dbReference type="InterPro" id="IPR000683">
    <property type="entry name" value="Gfo/Idh/MocA-like_OxRdtase_N"/>
</dbReference>
<keyword evidence="1" id="KW-0560">Oxidoreductase</keyword>
<evidence type="ECO:0000313" key="5">
    <source>
        <dbReference type="Proteomes" id="UP000244867"/>
    </source>
</evidence>
<keyword evidence="5" id="KW-1185">Reference proteome</keyword>
<dbReference type="InterPro" id="IPR050463">
    <property type="entry name" value="Gfo/Idh/MocA_oxidrdct_glycsds"/>
</dbReference>
<organism evidence="4 5">
    <name type="scientific">Nocardioides currus</name>
    <dbReference type="NCBI Taxonomy" id="2133958"/>
    <lineage>
        <taxon>Bacteria</taxon>
        <taxon>Bacillati</taxon>
        <taxon>Actinomycetota</taxon>
        <taxon>Actinomycetes</taxon>
        <taxon>Propionibacteriales</taxon>
        <taxon>Nocardioidaceae</taxon>
        <taxon>Nocardioides</taxon>
    </lineage>
</organism>
<dbReference type="GO" id="GO:0016491">
    <property type="term" value="F:oxidoreductase activity"/>
    <property type="evidence" value="ECO:0007669"/>
    <property type="project" value="UniProtKB-KW"/>
</dbReference>